<comment type="caution">
    <text evidence="1">The sequence shown here is derived from an EMBL/GenBank/DDBJ whole genome shotgun (WGS) entry which is preliminary data.</text>
</comment>
<dbReference type="Proteomes" id="UP001143391">
    <property type="component" value="Unassembled WGS sequence"/>
</dbReference>
<sequence length="151" mass="17734">MSYVSEIFQPNAIAYDLFQLLTDRGELLGNGVSRHVYPYGLDSRMVIKFEQEENFQNTAEWNVWNHVKYMDIAKWFAPVEFISPCGRILIQRRTQPFKTDTQLPKSVPAFFTDTKVDNWGMLKGKAVCHDYGYHRLLEMGMTKRMRAPAWF</sequence>
<keyword evidence="2" id="KW-1185">Reference proteome</keyword>
<proteinExistence type="predicted"/>
<protein>
    <submittedName>
        <fullName evidence="1">Uncharacterized protein</fullName>
    </submittedName>
</protein>
<gene>
    <name evidence="1" type="ORF">NLU14_08670</name>
</gene>
<dbReference type="RefSeq" id="WP_275705833.1">
    <property type="nucleotide sequence ID" value="NZ_JANCMW010000004.1"/>
</dbReference>
<dbReference type="EMBL" id="JANCMW010000004">
    <property type="protein sequence ID" value="MDF0750302.1"/>
    <property type="molecule type" value="Genomic_DNA"/>
</dbReference>
<organism evidence="1 2">
    <name type="scientific">Marinobacter iranensis</name>
    <dbReference type="NCBI Taxonomy" id="2962607"/>
    <lineage>
        <taxon>Bacteria</taxon>
        <taxon>Pseudomonadati</taxon>
        <taxon>Pseudomonadota</taxon>
        <taxon>Gammaproteobacteria</taxon>
        <taxon>Pseudomonadales</taxon>
        <taxon>Marinobacteraceae</taxon>
        <taxon>Marinobacter</taxon>
    </lineage>
</organism>
<reference evidence="1" key="1">
    <citation type="submission" date="2022-07" db="EMBL/GenBank/DDBJ databases">
        <title>Marinobacter iranensis a new bacterium isolate from a hipersaline lake in Iran.</title>
        <authorList>
            <person name="Mohammad A.M.A."/>
            <person name="Cristina S.-P."/>
            <person name="Antonio V."/>
        </authorList>
    </citation>
    <scope>NUCLEOTIDE SEQUENCE</scope>
    <source>
        <strain evidence="1">71-i</strain>
    </source>
</reference>
<evidence type="ECO:0000313" key="1">
    <source>
        <dbReference type="EMBL" id="MDF0750302.1"/>
    </source>
</evidence>
<accession>A0ABT5Y9F0</accession>
<evidence type="ECO:0000313" key="2">
    <source>
        <dbReference type="Proteomes" id="UP001143391"/>
    </source>
</evidence>
<name>A0ABT5Y9F0_9GAMM</name>